<dbReference type="AlphaFoldDB" id="A0A9D1QE27"/>
<dbReference type="Proteomes" id="UP000823926">
    <property type="component" value="Unassembled WGS sequence"/>
</dbReference>
<organism evidence="2 3">
    <name type="scientific">Candidatus Rikenella faecigallinarum</name>
    <dbReference type="NCBI Taxonomy" id="2838745"/>
    <lineage>
        <taxon>Bacteria</taxon>
        <taxon>Pseudomonadati</taxon>
        <taxon>Bacteroidota</taxon>
        <taxon>Bacteroidia</taxon>
        <taxon>Bacteroidales</taxon>
        <taxon>Rikenellaceae</taxon>
        <taxon>Rikenella</taxon>
    </lineage>
</organism>
<gene>
    <name evidence="2" type="ORF">H9888_03250</name>
</gene>
<feature type="chain" id="PRO_5038461691" description="Lipoprotein" evidence="1">
    <location>
        <begin position="21"/>
        <end position="362"/>
    </location>
</feature>
<reference evidence="2" key="2">
    <citation type="submission" date="2021-04" db="EMBL/GenBank/DDBJ databases">
        <authorList>
            <person name="Gilroy R."/>
        </authorList>
    </citation>
    <scope>NUCLEOTIDE SEQUENCE</scope>
    <source>
        <strain evidence="2">ChiBcec15-1070</strain>
    </source>
</reference>
<comment type="caution">
    <text evidence="2">The sequence shown here is derived from an EMBL/GenBank/DDBJ whole genome shotgun (WGS) entry which is preliminary data.</text>
</comment>
<evidence type="ECO:0000313" key="2">
    <source>
        <dbReference type="EMBL" id="HIW10497.1"/>
    </source>
</evidence>
<evidence type="ECO:0000313" key="3">
    <source>
        <dbReference type="Proteomes" id="UP000823926"/>
    </source>
</evidence>
<accession>A0A9D1QE27</accession>
<dbReference type="EMBL" id="DXHL01000019">
    <property type="protein sequence ID" value="HIW10497.1"/>
    <property type="molecule type" value="Genomic_DNA"/>
</dbReference>
<name>A0A9D1QE27_9BACT</name>
<feature type="signal peptide" evidence="1">
    <location>
        <begin position="1"/>
        <end position="20"/>
    </location>
</feature>
<proteinExistence type="predicted"/>
<protein>
    <recommendedName>
        <fullName evidence="4">Lipoprotein</fullName>
    </recommendedName>
</protein>
<reference evidence="2" key="1">
    <citation type="journal article" date="2021" name="PeerJ">
        <title>Extensive microbial diversity within the chicken gut microbiome revealed by metagenomics and culture.</title>
        <authorList>
            <person name="Gilroy R."/>
            <person name="Ravi A."/>
            <person name="Getino M."/>
            <person name="Pursley I."/>
            <person name="Horton D.L."/>
            <person name="Alikhan N.F."/>
            <person name="Baker D."/>
            <person name="Gharbi K."/>
            <person name="Hall N."/>
            <person name="Watson M."/>
            <person name="Adriaenssens E.M."/>
            <person name="Foster-Nyarko E."/>
            <person name="Jarju S."/>
            <person name="Secka A."/>
            <person name="Antonio M."/>
            <person name="Oren A."/>
            <person name="Chaudhuri R.R."/>
            <person name="La Ragione R."/>
            <person name="Hildebrand F."/>
            <person name="Pallen M.J."/>
        </authorList>
    </citation>
    <scope>NUCLEOTIDE SEQUENCE</scope>
    <source>
        <strain evidence="2">ChiBcec15-1070</strain>
    </source>
</reference>
<evidence type="ECO:0008006" key="4">
    <source>
        <dbReference type="Google" id="ProtNLM"/>
    </source>
</evidence>
<evidence type="ECO:0000256" key="1">
    <source>
        <dbReference type="SAM" id="SignalP"/>
    </source>
</evidence>
<dbReference type="PROSITE" id="PS51257">
    <property type="entry name" value="PROKAR_LIPOPROTEIN"/>
    <property type="match status" value="1"/>
</dbReference>
<keyword evidence="1" id="KW-0732">Signal</keyword>
<sequence>MKHLCCLFALWLLVGCGSSASQSDTARAATDTLAPADSSTFVPRPAHALYHWKTVFDPTPEEWDFLRKHQVERLYIRFFDVDINFEQPVEEGYPVIPIATAIFHQRPDSTMEVVPTVYITLEALRKIKEVDKIIPYANAMVERIRRMAAANKIGNIQQVQIDCDWTPSTEADYFALLRQMRSQLRKQGIALSSTIRLWQLARPTPPVDCGVLMCYNSGSITQPDVYNSILDPNDMLPYLPRLADYSLPLDYAYPVFGWSVWFRDGKFKALIRETDCSDPDRYTPLKENNYRVRTEHYIVEKQLKPGDVVRVELPSFEAIREVQQAVEKYAPRDSSSVILYHLDQNNLKKYSSDEIDSLYSAR</sequence>